<evidence type="ECO:0000256" key="1">
    <source>
        <dbReference type="ARBA" id="ARBA00022679"/>
    </source>
</evidence>
<evidence type="ECO:0000313" key="2">
    <source>
        <dbReference type="EMBL" id="GAI37686.1"/>
    </source>
</evidence>
<name>X1P5E7_9ZZZZ</name>
<evidence type="ECO:0008006" key="3">
    <source>
        <dbReference type="Google" id="ProtNLM"/>
    </source>
</evidence>
<dbReference type="InterPro" id="IPR003673">
    <property type="entry name" value="CoA-Trfase_fam_III"/>
</dbReference>
<reference evidence="2" key="1">
    <citation type="journal article" date="2014" name="Front. Microbiol.">
        <title>High frequency of phylogenetically diverse reductive dehalogenase-homologous genes in deep subseafloor sedimentary metagenomes.</title>
        <authorList>
            <person name="Kawai M."/>
            <person name="Futagami T."/>
            <person name="Toyoda A."/>
            <person name="Takaki Y."/>
            <person name="Nishi S."/>
            <person name="Hori S."/>
            <person name="Arai W."/>
            <person name="Tsubouchi T."/>
            <person name="Morono Y."/>
            <person name="Uchiyama I."/>
            <person name="Ito T."/>
            <person name="Fujiyama A."/>
            <person name="Inagaki F."/>
            <person name="Takami H."/>
        </authorList>
    </citation>
    <scope>NUCLEOTIDE SEQUENCE</scope>
    <source>
        <strain evidence="2">Expedition CK06-06</strain>
    </source>
</reference>
<dbReference type="AlphaFoldDB" id="X1P5E7"/>
<keyword evidence="1" id="KW-0808">Transferase</keyword>
<proteinExistence type="predicted"/>
<comment type="caution">
    <text evidence="2">The sequence shown here is derived from an EMBL/GenBank/DDBJ whole genome shotgun (WGS) entry which is preliminary data.</text>
</comment>
<feature type="non-terminal residue" evidence="2">
    <location>
        <position position="1"/>
    </location>
</feature>
<dbReference type="PANTHER" id="PTHR48207:SF3">
    <property type="entry name" value="SUCCINATE--HYDROXYMETHYLGLUTARATE COA-TRANSFERASE"/>
    <property type="match status" value="1"/>
</dbReference>
<dbReference type="InterPro" id="IPR044855">
    <property type="entry name" value="CoA-Trfase_III_dom3_sf"/>
</dbReference>
<dbReference type="Gene3D" id="3.40.50.10540">
    <property type="entry name" value="Crotonobetainyl-coa:carnitine coa-transferase, domain 1"/>
    <property type="match status" value="1"/>
</dbReference>
<protein>
    <recommendedName>
        <fullName evidence="3">CoA transferase</fullName>
    </recommendedName>
</protein>
<accession>X1P5E7</accession>
<dbReference type="PANTHER" id="PTHR48207">
    <property type="entry name" value="SUCCINATE--HYDROXYMETHYLGLUTARATE COA-TRANSFERASE"/>
    <property type="match status" value="1"/>
</dbReference>
<dbReference type="Pfam" id="PF02515">
    <property type="entry name" value="CoA_transf_3"/>
    <property type="match status" value="1"/>
</dbReference>
<gene>
    <name evidence="2" type="ORF">S06H3_44201</name>
</gene>
<dbReference type="InterPro" id="IPR023606">
    <property type="entry name" value="CoA-Trfase_III_dom_1_sf"/>
</dbReference>
<dbReference type="Gene3D" id="3.30.1540.10">
    <property type="entry name" value="formyl-coa transferase, domain 3"/>
    <property type="match status" value="1"/>
</dbReference>
<dbReference type="InterPro" id="IPR050483">
    <property type="entry name" value="CoA-transferase_III_domain"/>
</dbReference>
<dbReference type="EMBL" id="BARV01027475">
    <property type="protein sequence ID" value="GAI37686.1"/>
    <property type="molecule type" value="Genomic_DNA"/>
</dbReference>
<dbReference type="SUPFAM" id="SSF89796">
    <property type="entry name" value="CoA-transferase family III (CaiB/BaiF)"/>
    <property type="match status" value="1"/>
</dbReference>
<sequence>TIEARHDNDKELVPILDERFATKTRDEWMEIFKRENVIYTPIQSPTEVFNDPQALANEYIVKVDHPVWGKIKMLGFPWTFHETPASVRREAPELGQHTEEILLELGYTWDDITRLKDEKVIP</sequence>
<dbReference type="GO" id="GO:0008410">
    <property type="term" value="F:CoA-transferase activity"/>
    <property type="evidence" value="ECO:0007669"/>
    <property type="project" value="TreeGrafter"/>
</dbReference>
<organism evidence="2">
    <name type="scientific">marine sediment metagenome</name>
    <dbReference type="NCBI Taxonomy" id="412755"/>
    <lineage>
        <taxon>unclassified sequences</taxon>
        <taxon>metagenomes</taxon>
        <taxon>ecological metagenomes</taxon>
    </lineage>
</organism>